<dbReference type="InterPro" id="IPR010075">
    <property type="entry name" value="PRibForGlyAmidine_synth_PurQ"/>
</dbReference>
<feature type="compositionally biased region" description="Low complexity" evidence="8">
    <location>
        <begin position="261"/>
        <end position="270"/>
    </location>
</feature>
<dbReference type="AlphaFoldDB" id="A0A0W0ZTX0"/>
<dbReference type="STRING" id="40335.Ltuc_0393"/>
<keyword evidence="3" id="KW-0547">Nucleotide-binding</keyword>
<dbReference type="GO" id="GO:0016787">
    <property type="term" value="F:hydrolase activity"/>
    <property type="evidence" value="ECO:0007669"/>
    <property type="project" value="UniProtKB-KW"/>
</dbReference>
<dbReference type="GO" id="GO:0005524">
    <property type="term" value="F:ATP binding"/>
    <property type="evidence" value="ECO:0007669"/>
    <property type="project" value="UniProtKB-KW"/>
</dbReference>
<gene>
    <name evidence="9" type="primary">purQ</name>
    <name evidence="9" type="ORF">Ltuc_0393</name>
</gene>
<dbReference type="PROSITE" id="PS51273">
    <property type="entry name" value="GATASE_TYPE_1"/>
    <property type="match status" value="1"/>
</dbReference>
<dbReference type="EC" id="6.3.5.3" evidence="9"/>
<evidence type="ECO:0000256" key="8">
    <source>
        <dbReference type="SAM" id="MobiDB-lite"/>
    </source>
</evidence>
<keyword evidence="10" id="KW-1185">Reference proteome</keyword>
<keyword evidence="4" id="KW-0658">Purine biosynthesis</keyword>
<sequence length="445" mass="49930">MIRIGLIQFPGSNCERETALAVKRVGMEPVEFLWNESLEKLRNLDGYILIGGFSYEDRSRAGIIAALDPVIQEVKSQSEKGKPVVGICNGAQILVESGLVPGFNQNDIRMSLTENKRIANGKIVGTGFYNSWVHMRLAENHQHNAFTRYLKTTDLVHLPIAHAQGRFLMPDFLLKEIEKHGLNLFQYCDAQGNVIDNFPINPNGSAGNIAAITNQAGNVMAMMPHPERTINGDPIFASMRDYIKEHQYSLGEGAVVPISLSSASTTSPRSPELDPANKSRDGMPVNPQNFNKIPSSHICLVKLIITDNQALTVQKTLRRLGFPVTVNRFEHWEVECDSAEQFTQLKNTGLLYSDRKEREVVANELDSQNALAYLVRAKEDLKGQQTLQTLNTHYAVQKINKIRHGVLWQFTSDETNVSMLIDHILLTHIIGNPYAHECYRYNHSL</sequence>
<keyword evidence="6" id="KW-0067">ATP-binding</keyword>
<evidence type="ECO:0000256" key="6">
    <source>
        <dbReference type="ARBA" id="ARBA00022840"/>
    </source>
</evidence>
<reference evidence="9 10" key="1">
    <citation type="submission" date="2015-11" db="EMBL/GenBank/DDBJ databases">
        <title>Genomic analysis of 38 Legionella species identifies large and diverse effector repertoires.</title>
        <authorList>
            <person name="Burstein D."/>
            <person name="Amaro F."/>
            <person name="Zusman T."/>
            <person name="Lifshitz Z."/>
            <person name="Cohen O."/>
            <person name="Gilbert J.A."/>
            <person name="Pupko T."/>
            <person name="Shuman H.A."/>
            <person name="Segal G."/>
        </authorList>
    </citation>
    <scope>NUCLEOTIDE SEQUENCE [LARGE SCALE GENOMIC DNA]</scope>
    <source>
        <strain evidence="9 10">ATCC 49180</strain>
    </source>
</reference>
<evidence type="ECO:0000313" key="10">
    <source>
        <dbReference type="Proteomes" id="UP000054693"/>
    </source>
</evidence>
<evidence type="ECO:0000313" key="9">
    <source>
        <dbReference type="EMBL" id="KTD72546.1"/>
    </source>
</evidence>
<evidence type="ECO:0000256" key="7">
    <source>
        <dbReference type="ARBA" id="ARBA00022962"/>
    </source>
</evidence>
<dbReference type="SUPFAM" id="SSF52317">
    <property type="entry name" value="Class I glutamine amidotransferase-like"/>
    <property type="match status" value="1"/>
</dbReference>
<dbReference type="GO" id="GO:0006189">
    <property type="term" value="P:'de novo' IMP biosynthetic process"/>
    <property type="evidence" value="ECO:0007669"/>
    <property type="project" value="InterPro"/>
</dbReference>
<dbReference type="Pfam" id="PF13507">
    <property type="entry name" value="GATase_5"/>
    <property type="match status" value="1"/>
</dbReference>
<protein>
    <submittedName>
        <fullName evidence="9">Phosphoribosylformylglycinamidine synthase I (FGAM synthase I)</fullName>
        <ecNumber evidence="9">6.3.5.3</ecNumber>
    </submittedName>
</protein>
<dbReference type="Proteomes" id="UP000054693">
    <property type="component" value="Unassembled WGS sequence"/>
</dbReference>
<keyword evidence="7" id="KW-0315">Glutamine amidotransferase</keyword>
<proteinExistence type="predicted"/>
<dbReference type="EMBL" id="LNZA01000001">
    <property type="protein sequence ID" value="KTD72546.1"/>
    <property type="molecule type" value="Genomic_DNA"/>
</dbReference>
<dbReference type="PATRIC" id="fig|40335.7.peg.410"/>
<dbReference type="RefSeq" id="WP_058519685.1">
    <property type="nucleotide sequence ID" value="NZ_CAAAIP010000010.1"/>
</dbReference>
<dbReference type="OrthoDB" id="9804441at2"/>
<dbReference type="SMART" id="SM01211">
    <property type="entry name" value="GATase_5"/>
    <property type="match status" value="1"/>
</dbReference>
<dbReference type="Gene3D" id="3.40.50.880">
    <property type="match status" value="1"/>
</dbReference>
<feature type="region of interest" description="Disordered" evidence="8">
    <location>
        <begin position="261"/>
        <end position="287"/>
    </location>
</feature>
<dbReference type="InterPro" id="IPR029062">
    <property type="entry name" value="Class_I_gatase-like"/>
</dbReference>
<dbReference type="GO" id="GO:0004642">
    <property type="term" value="F:phosphoribosylformylglycinamidine synthase activity"/>
    <property type="evidence" value="ECO:0007669"/>
    <property type="project" value="UniProtKB-EC"/>
</dbReference>
<keyword evidence="1" id="KW-0963">Cytoplasm</keyword>
<evidence type="ECO:0000256" key="5">
    <source>
        <dbReference type="ARBA" id="ARBA00022801"/>
    </source>
</evidence>
<dbReference type="PANTHER" id="PTHR47552:SF1">
    <property type="entry name" value="PHOSPHORIBOSYLFORMYLGLYCINAMIDINE SYNTHASE SUBUNIT PURQ"/>
    <property type="match status" value="1"/>
</dbReference>
<evidence type="ECO:0000256" key="2">
    <source>
        <dbReference type="ARBA" id="ARBA00022598"/>
    </source>
</evidence>
<keyword evidence="5" id="KW-0378">Hydrolase</keyword>
<feature type="compositionally biased region" description="Basic and acidic residues" evidence="8">
    <location>
        <begin position="271"/>
        <end position="281"/>
    </location>
</feature>
<dbReference type="NCBIfam" id="TIGR01737">
    <property type="entry name" value="FGAM_synth_I"/>
    <property type="match status" value="1"/>
</dbReference>
<accession>A0A0W0ZTX0</accession>
<evidence type="ECO:0000256" key="1">
    <source>
        <dbReference type="ARBA" id="ARBA00022490"/>
    </source>
</evidence>
<comment type="caution">
    <text evidence="9">The sequence shown here is derived from an EMBL/GenBank/DDBJ whole genome shotgun (WGS) entry which is preliminary data.</text>
</comment>
<dbReference type="PANTHER" id="PTHR47552">
    <property type="entry name" value="PHOSPHORIBOSYLFORMYLGLYCINAMIDINE SYNTHASE SUBUNIT PURQ"/>
    <property type="match status" value="1"/>
</dbReference>
<keyword evidence="2 9" id="KW-0436">Ligase</keyword>
<organism evidence="9 10">
    <name type="scientific">Legionella tucsonensis</name>
    <dbReference type="NCBI Taxonomy" id="40335"/>
    <lineage>
        <taxon>Bacteria</taxon>
        <taxon>Pseudomonadati</taxon>
        <taxon>Pseudomonadota</taxon>
        <taxon>Gammaproteobacteria</taxon>
        <taxon>Legionellales</taxon>
        <taxon>Legionellaceae</taxon>
        <taxon>Legionella</taxon>
    </lineage>
</organism>
<evidence type="ECO:0000256" key="4">
    <source>
        <dbReference type="ARBA" id="ARBA00022755"/>
    </source>
</evidence>
<evidence type="ECO:0000256" key="3">
    <source>
        <dbReference type="ARBA" id="ARBA00022741"/>
    </source>
</evidence>
<name>A0A0W0ZTX0_9GAMM</name>